<sequence length="324" mass="34921">MNDWLLLSFDILILFILLGLAWLTCNTKEIKRGVTLFVAFGLLLAVIWARLKAPDLALAEAIIGAGISGALLLKAMRDYTEQTSLSSETSRFYVWGINAASLALFVLLAWGLWHALERSDGVRLAENVLITTPESGVSHPVTAVLLNFRAYDTLLELAVVFTAVLVVLAMGTKQRDFGKGEPILIAMVRWLAPILIVTSGYLLWVGAHAPGGAFQAGAMLAAAFILMSMTGVRVDSMLNDSSMRWLLVIGIGVFTITGIVMLLINGHFLAYSKELAKMLILLIEAAATLSIAAALTLAYLGGMPKPQQKTQSAVKIDKTEEGTS</sequence>
<evidence type="ECO:0000313" key="11">
    <source>
        <dbReference type="EMBL" id="CAA6809681.1"/>
    </source>
</evidence>
<organism evidence="11">
    <name type="scientific">uncultured Thiotrichaceae bacterium</name>
    <dbReference type="NCBI Taxonomy" id="298394"/>
    <lineage>
        <taxon>Bacteria</taxon>
        <taxon>Pseudomonadati</taxon>
        <taxon>Pseudomonadota</taxon>
        <taxon>Gammaproteobacteria</taxon>
        <taxon>Thiotrichales</taxon>
        <taxon>Thiotrichaceae</taxon>
        <taxon>environmental samples</taxon>
    </lineage>
</organism>
<name>A0A6S6SR98_9GAMM</name>
<dbReference type="InterPro" id="IPR007182">
    <property type="entry name" value="MnhB"/>
</dbReference>
<keyword evidence="3" id="KW-1003">Cell membrane</keyword>
<dbReference type="Pfam" id="PF04039">
    <property type="entry name" value="MnhB"/>
    <property type="match status" value="1"/>
</dbReference>
<feature type="transmembrane region" description="Helical" evidence="8">
    <location>
        <begin position="278"/>
        <end position="300"/>
    </location>
</feature>
<evidence type="ECO:0000256" key="2">
    <source>
        <dbReference type="ARBA" id="ARBA00009425"/>
    </source>
</evidence>
<dbReference type="AlphaFoldDB" id="A0A6S6SR98"/>
<dbReference type="GO" id="GO:0005886">
    <property type="term" value="C:plasma membrane"/>
    <property type="evidence" value="ECO:0007669"/>
    <property type="project" value="UniProtKB-SubCell"/>
</dbReference>
<evidence type="ECO:0000256" key="8">
    <source>
        <dbReference type="SAM" id="Phobius"/>
    </source>
</evidence>
<dbReference type="Pfam" id="PF13244">
    <property type="entry name" value="MbhD"/>
    <property type="match status" value="1"/>
</dbReference>
<feature type="transmembrane region" description="Helical" evidence="8">
    <location>
        <begin position="183"/>
        <end position="207"/>
    </location>
</feature>
<dbReference type="InterPro" id="IPR025383">
    <property type="entry name" value="MrpA_C/MbhD"/>
</dbReference>
<evidence type="ECO:0000256" key="1">
    <source>
        <dbReference type="ARBA" id="ARBA00004651"/>
    </source>
</evidence>
<reference evidence="11" key="1">
    <citation type="submission" date="2020-01" db="EMBL/GenBank/DDBJ databases">
        <authorList>
            <person name="Meier V. D."/>
            <person name="Meier V D."/>
        </authorList>
    </citation>
    <scope>NUCLEOTIDE SEQUENCE</scope>
    <source>
        <strain evidence="11">HLG_WM_MAG_07</strain>
    </source>
</reference>
<keyword evidence="4 8" id="KW-0812">Transmembrane</keyword>
<dbReference type="PANTHER" id="PTHR33932:SF4">
    <property type="entry name" value="NA(+)_H(+) ANTIPORTER SUBUNIT B"/>
    <property type="match status" value="1"/>
</dbReference>
<feature type="compositionally biased region" description="Basic and acidic residues" evidence="7">
    <location>
        <begin position="315"/>
        <end position="324"/>
    </location>
</feature>
<evidence type="ECO:0008006" key="12">
    <source>
        <dbReference type="Google" id="ProtNLM"/>
    </source>
</evidence>
<dbReference type="PANTHER" id="PTHR33932">
    <property type="entry name" value="NA(+)/H(+) ANTIPORTER SUBUNIT B"/>
    <property type="match status" value="1"/>
</dbReference>
<feature type="domain" description="Na+/H+ antiporter MnhB subunit-related protein" evidence="9">
    <location>
        <begin position="183"/>
        <end position="279"/>
    </location>
</feature>
<protein>
    <recommendedName>
        <fullName evidence="12">Sodium:proton antiporter</fullName>
    </recommendedName>
</protein>
<feature type="transmembrane region" description="Helical" evidence="8">
    <location>
        <begin position="6"/>
        <end position="25"/>
    </location>
</feature>
<keyword evidence="6 8" id="KW-0472">Membrane</keyword>
<gene>
    <name evidence="11" type="ORF">HELGO_WM13177</name>
</gene>
<accession>A0A6S6SR98</accession>
<feature type="transmembrane region" description="Helical" evidence="8">
    <location>
        <begin position="56"/>
        <end position="73"/>
    </location>
</feature>
<evidence type="ECO:0000256" key="7">
    <source>
        <dbReference type="SAM" id="MobiDB-lite"/>
    </source>
</evidence>
<feature type="transmembrane region" description="Helical" evidence="8">
    <location>
        <begin position="154"/>
        <end position="171"/>
    </location>
</feature>
<comment type="subcellular location">
    <subcellularLocation>
        <location evidence="1">Cell membrane</location>
        <topology evidence="1">Multi-pass membrane protein</topology>
    </subcellularLocation>
</comment>
<feature type="domain" description="MrpA C-terminal/MbhD" evidence="10">
    <location>
        <begin position="16"/>
        <end position="78"/>
    </location>
</feature>
<feature type="region of interest" description="Disordered" evidence="7">
    <location>
        <begin position="304"/>
        <end position="324"/>
    </location>
</feature>
<feature type="transmembrane region" description="Helical" evidence="8">
    <location>
        <begin position="213"/>
        <end position="232"/>
    </location>
</feature>
<evidence type="ECO:0000256" key="6">
    <source>
        <dbReference type="ARBA" id="ARBA00023136"/>
    </source>
</evidence>
<feature type="transmembrane region" description="Helical" evidence="8">
    <location>
        <begin position="93"/>
        <end position="113"/>
    </location>
</feature>
<evidence type="ECO:0000259" key="10">
    <source>
        <dbReference type="Pfam" id="PF13244"/>
    </source>
</evidence>
<keyword evidence="5 8" id="KW-1133">Transmembrane helix</keyword>
<feature type="transmembrane region" description="Helical" evidence="8">
    <location>
        <begin position="244"/>
        <end position="266"/>
    </location>
</feature>
<comment type="similarity">
    <text evidence="2">Belongs to the CPA3 antiporters (TC 2.A.63) subunit B family.</text>
</comment>
<evidence type="ECO:0000256" key="5">
    <source>
        <dbReference type="ARBA" id="ARBA00022989"/>
    </source>
</evidence>
<dbReference type="InterPro" id="IPR050622">
    <property type="entry name" value="CPA3_antiporter_subunitB"/>
</dbReference>
<dbReference type="EMBL" id="CACVAY010000040">
    <property type="protein sequence ID" value="CAA6809681.1"/>
    <property type="molecule type" value="Genomic_DNA"/>
</dbReference>
<evidence type="ECO:0000256" key="4">
    <source>
        <dbReference type="ARBA" id="ARBA00022692"/>
    </source>
</evidence>
<feature type="transmembrane region" description="Helical" evidence="8">
    <location>
        <begin position="32"/>
        <end position="50"/>
    </location>
</feature>
<evidence type="ECO:0000259" key="9">
    <source>
        <dbReference type="Pfam" id="PF04039"/>
    </source>
</evidence>
<evidence type="ECO:0000256" key="3">
    <source>
        <dbReference type="ARBA" id="ARBA00022475"/>
    </source>
</evidence>
<proteinExistence type="inferred from homology"/>